<evidence type="ECO:0000313" key="8">
    <source>
        <dbReference type="EMBL" id="GAA1978275.1"/>
    </source>
</evidence>
<keyword evidence="4" id="KW-0949">S-adenosyl-L-methionine</keyword>
<dbReference type="PANTHER" id="PTHR18895">
    <property type="entry name" value="HEMK METHYLTRANSFERASE"/>
    <property type="match status" value="1"/>
</dbReference>
<evidence type="ECO:0000256" key="2">
    <source>
        <dbReference type="ARBA" id="ARBA00022603"/>
    </source>
</evidence>
<dbReference type="InterPro" id="IPR004556">
    <property type="entry name" value="HemK-like"/>
</dbReference>
<feature type="domain" description="Methyltransferase small" evidence="6">
    <location>
        <begin position="105"/>
        <end position="201"/>
    </location>
</feature>
<keyword evidence="9" id="KW-1185">Reference proteome</keyword>
<dbReference type="InterPro" id="IPR007848">
    <property type="entry name" value="Small_mtfrase_dom"/>
</dbReference>
<keyword evidence="3" id="KW-0808">Transferase</keyword>
<dbReference type="Pfam" id="PF17827">
    <property type="entry name" value="PrmC_N"/>
    <property type="match status" value="1"/>
</dbReference>
<dbReference type="Proteomes" id="UP001501116">
    <property type="component" value="Unassembled WGS sequence"/>
</dbReference>
<keyword evidence="2 8" id="KW-0489">Methyltransferase</keyword>
<dbReference type="InterPro" id="IPR050320">
    <property type="entry name" value="N5-glutamine_MTase"/>
</dbReference>
<evidence type="ECO:0000259" key="6">
    <source>
        <dbReference type="Pfam" id="PF05175"/>
    </source>
</evidence>
<dbReference type="InterPro" id="IPR040758">
    <property type="entry name" value="PrmC_N"/>
</dbReference>
<dbReference type="GO" id="GO:0008168">
    <property type="term" value="F:methyltransferase activity"/>
    <property type="evidence" value="ECO:0007669"/>
    <property type="project" value="UniProtKB-KW"/>
</dbReference>
<comment type="caution">
    <text evidence="8">The sequence shown here is derived from an EMBL/GenBank/DDBJ whole genome shotgun (WGS) entry which is preliminary data.</text>
</comment>
<gene>
    <name evidence="8" type="primary">prmC_2</name>
    <name evidence="8" type="ORF">GCM10009754_62770</name>
</gene>
<evidence type="ECO:0000256" key="1">
    <source>
        <dbReference type="ARBA" id="ARBA00012771"/>
    </source>
</evidence>
<dbReference type="EC" id="2.1.1.297" evidence="1"/>
<dbReference type="NCBIfam" id="TIGR00536">
    <property type="entry name" value="hemK_fam"/>
    <property type="match status" value="1"/>
</dbReference>
<dbReference type="CDD" id="cd02440">
    <property type="entry name" value="AdoMet_MTases"/>
    <property type="match status" value="1"/>
</dbReference>
<protein>
    <recommendedName>
        <fullName evidence="1">peptide chain release factor N(5)-glutamine methyltransferase</fullName>
        <ecNumber evidence="1">2.1.1.297</ecNumber>
    </recommendedName>
</protein>
<comment type="catalytic activity">
    <reaction evidence="5">
        <text>L-glutaminyl-[peptide chain release factor] + S-adenosyl-L-methionine = N(5)-methyl-L-glutaminyl-[peptide chain release factor] + S-adenosyl-L-homocysteine + H(+)</text>
        <dbReference type="Rhea" id="RHEA:42896"/>
        <dbReference type="Rhea" id="RHEA-COMP:10271"/>
        <dbReference type="Rhea" id="RHEA-COMP:10272"/>
        <dbReference type="ChEBI" id="CHEBI:15378"/>
        <dbReference type="ChEBI" id="CHEBI:30011"/>
        <dbReference type="ChEBI" id="CHEBI:57856"/>
        <dbReference type="ChEBI" id="CHEBI:59789"/>
        <dbReference type="ChEBI" id="CHEBI:61891"/>
        <dbReference type="EC" id="2.1.1.297"/>
    </reaction>
</comment>
<evidence type="ECO:0000256" key="4">
    <source>
        <dbReference type="ARBA" id="ARBA00022691"/>
    </source>
</evidence>
<dbReference type="InterPro" id="IPR002052">
    <property type="entry name" value="DNA_methylase_N6_adenine_CS"/>
</dbReference>
<dbReference type="InterPro" id="IPR029063">
    <property type="entry name" value="SAM-dependent_MTases_sf"/>
</dbReference>
<accession>A0ABP5DDT7</accession>
<evidence type="ECO:0000256" key="5">
    <source>
        <dbReference type="ARBA" id="ARBA00048391"/>
    </source>
</evidence>
<feature type="domain" description="Release factor glutamine methyltransferase N-terminal" evidence="7">
    <location>
        <begin position="9"/>
        <end position="76"/>
    </location>
</feature>
<dbReference type="SUPFAM" id="SSF53335">
    <property type="entry name" value="S-adenosyl-L-methionine-dependent methyltransferases"/>
    <property type="match status" value="1"/>
</dbReference>
<dbReference type="GO" id="GO:0032259">
    <property type="term" value="P:methylation"/>
    <property type="evidence" value="ECO:0007669"/>
    <property type="project" value="UniProtKB-KW"/>
</dbReference>
<evidence type="ECO:0000313" key="9">
    <source>
        <dbReference type="Proteomes" id="UP001501116"/>
    </source>
</evidence>
<sequence length="300" mass="31528">MPRPSLDDLIGEAERRLSDAGIEAARGDAEQLAAHALGLPPHARPAPWTKLTEAEQARYTELVSRRAQRIPLGHLLCAATLGGVTVAVGPGVFVPRQHSELVLASGLDVLAGRENPLVVDLCTGSAAIALAVAHARPDATVHAVELDPNALEFARRNSAHQTSLGDTPITVHDADVTAPGLLAELAGTVDLVLANPPFVPESERLLPEYGVHHPKLAIFSGADGLHVIRHVVRLAAALLRPDGGLVVEHGHCHGQSVPDLLSTDAAFGAVSTHDYLDGRPLYTTANRTEAGAPERKEHAA</sequence>
<dbReference type="RefSeq" id="WP_344427095.1">
    <property type="nucleotide sequence ID" value="NZ_BAAANN010000030.1"/>
</dbReference>
<dbReference type="Pfam" id="PF05175">
    <property type="entry name" value="MTS"/>
    <property type="match status" value="1"/>
</dbReference>
<dbReference type="Gene3D" id="3.40.50.150">
    <property type="entry name" value="Vaccinia Virus protein VP39"/>
    <property type="match status" value="1"/>
</dbReference>
<organism evidence="8 9">
    <name type="scientific">Amycolatopsis minnesotensis</name>
    <dbReference type="NCBI Taxonomy" id="337894"/>
    <lineage>
        <taxon>Bacteria</taxon>
        <taxon>Bacillati</taxon>
        <taxon>Actinomycetota</taxon>
        <taxon>Actinomycetes</taxon>
        <taxon>Pseudonocardiales</taxon>
        <taxon>Pseudonocardiaceae</taxon>
        <taxon>Amycolatopsis</taxon>
    </lineage>
</organism>
<evidence type="ECO:0000259" key="7">
    <source>
        <dbReference type="Pfam" id="PF17827"/>
    </source>
</evidence>
<dbReference type="PANTHER" id="PTHR18895:SF74">
    <property type="entry name" value="MTRF1L RELEASE FACTOR GLUTAMINE METHYLTRANSFERASE"/>
    <property type="match status" value="1"/>
</dbReference>
<reference evidence="9" key="1">
    <citation type="journal article" date="2019" name="Int. J. Syst. Evol. Microbiol.">
        <title>The Global Catalogue of Microorganisms (GCM) 10K type strain sequencing project: providing services to taxonomists for standard genome sequencing and annotation.</title>
        <authorList>
            <consortium name="The Broad Institute Genomics Platform"/>
            <consortium name="The Broad Institute Genome Sequencing Center for Infectious Disease"/>
            <person name="Wu L."/>
            <person name="Ma J."/>
        </authorList>
    </citation>
    <scope>NUCLEOTIDE SEQUENCE [LARGE SCALE GENOMIC DNA]</scope>
    <source>
        <strain evidence="9">JCM 14545</strain>
    </source>
</reference>
<dbReference type="EMBL" id="BAAANN010000030">
    <property type="protein sequence ID" value="GAA1978275.1"/>
    <property type="molecule type" value="Genomic_DNA"/>
</dbReference>
<dbReference type="PROSITE" id="PS00092">
    <property type="entry name" value="N6_MTASE"/>
    <property type="match status" value="1"/>
</dbReference>
<proteinExistence type="predicted"/>
<name>A0ABP5DDT7_9PSEU</name>
<evidence type="ECO:0000256" key="3">
    <source>
        <dbReference type="ARBA" id="ARBA00022679"/>
    </source>
</evidence>
<dbReference type="Gene3D" id="1.10.8.10">
    <property type="entry name" value="DNA helicase RuvA subunit, C-terminal domain"/>
    <property type="match status" value="1"/>
</dbReference>